<evidence type="ECO:0000313" key="2">
    <source>
        <dbReference type="Proteomes" id="UP000613768"/>
    </source>
</evidence>
<comment type="caution">
    <text evidence="1">The sequence shown here is derived from an EMBL/GenBank/DDBJ whole genome shotgun (WGS) entry which is preliminary data.</text>
</comment>
<dbReference type="EMBL" id="JACYTR010000046">
    <property type="protein sequence ID" value="MBD8527281.1"/>
    <property type="molecule type" value="Genomic_DNA"/>
</dbReference>
<sequence length="154" mass="17574">MGIIRKTLEAQADTIARRRREDVTDAAMRQVQAQGGALVREAHLWNDVMELEGRVSELERALAGAIEAGRACATEFLLRQHVYIDLVSEWHPDWRALPDAERDPARKQEVQRRVDALKAELEQDPARTARLQDRAARIVEEHTQAARKKQGHQL</sequence>
<dbReference type="Proteomes" id="UP000613768">
    <property type="component" value="Unassembled WGS sequence"/>
</dbReference>
<accession>A0AAW3ZMI5</accession>
<evidence type="ECO:0000313" key="1">
    <source>
        <dbReference type="EMBL" id="MBD8527281.1"/>
    </source>
</evidence>
<protein>
    <submittedName>
        <fullName evidence="1">Uncharacterized protein</fullName>
    </submittedName>
</protein>
<name>A0AAW3ZMI5_9GAMM</name>
<gene>
    <name evidence="1" type="ORF">IFO71_16175</name>
</gene>
<keyword evidence="2" id="KW-1185">Reference proteome</keyword>
<proteinExistence type="predicted"/>
<dbReference type="AlphaFoldDB" id="A0AAW3ZMI5"/>
<dbReference type="RefSeq" id="WP_192030703.1">
    <property type="nucleotide sequence ID" value="NZ_JACYTR010000046.1"/>
</dbReference>
<organism evidence="1 2">
    <name type="scientific">Pseudomarimonas arenosa</name>
    <dbReference type="NCBI Taxonomy" id="2774145"/>
    <lineage>
        <taxon>Bacteria</taxon>
        <taxon>Pseudomonadati</taxon>
        <taxon>Pseudomonadota</taxon>
        <taxon>Gammaproteobacteria</taxon>
        <taxon>Lysobacterales</taxon>
        <taxon>Lysobacteraceae</taxon>
        <taxon>Pseudomarimonas</taxon>
    </lineage>
</organism>
<reference evidence="1 2" key="1">
    <citation type="submission" date="2020-09" db="EMBL/GenBank/DDBJ databases">
        <title>Pseudoxanthomonas sp. CAU 1598 isolated from sand of Yaerae Beach.</title>
        <authorList>
            <person name="Kim W."/>
        </authorList>
    </citation>
    <scope>NUCLEOTIDE SEQUENCE [LARGE SCALE GENOMIC DNA]</scope>
    <source>
        <strain evidence="1 2">CAU 1598</strain>
    </source>
</reference>